<dbReference type="EMBL" id="SBIP01000003">
    <property type="protein sequence ID" value="RWX76871.1"/>
    <property type="molecule type" value="Genomic_DNA"/>
</dbReference>
<evidence type="ECO:0000256" key="3">
    <source>
        <dbReference type="ARBA" id="ARBA00022676"/>
    </source>
</evidence>
<keyword evidence="6 8" id="KW-1133">Transmembrane helix</keyword>
<dbReference type="Proteomes" id="UP000287687">
    <property type="component" value="Unassembled WGS sequence"/>
</dbReference>
<keyword evidence="11" id="KW-1185">Reference proteome</keyword>
<feature type="transmembrane region" description="Helical" evidence="8">
    <location>
        <begin position="21"/>
        <end position="44"/>
    </location>
</feature>
<dbReference type="RefSeq" id="WP_128443787.1">
    <property type="nucleotide sequence ID" value="NZ_SBIP01000003.1"/>
</dbReference>
<dbReference type="OrthoDB" id="9153955at2"/>
<protein>
    <recommendedName>
        <fullName evidence="9">Glycosyltransferase RgtA/B/C/D-like domain-containing protein</fullName>
    </recommendedName>
</protein>
<dbReference type="PANTHER" id="PTHR33908:SF11">
    <property type="entry name" value="MEMBRANE PROTEIN"/>
    <property type="match status" value="1"/>
</dbReference>
<comment type="subcellular location">
    <subcellularLocation>
        <location evidence="1">Cell membrane</location>
        <topology evidence="1">Multi-pass membrane protein</topology>
    </subcellularLocation>
</comment>
<evidence type="ECO:0000256" key="6">
    <source>
        <dbReference type="ARBA" id="ARBA00022989"/>
    </source>
</evidence>
<dbReference type="Pfam" id="PF13231">
    <property type="entry name" value="PMT_2"/>
    <property type="match status" value="1"/>
</dbReference>
<dbReference type="InterPro" id="IPR038731">
    <property type="entry name" value="RgtA/B/C-like"/>
</dbReference>
<feature type="transmembrane region" description="Helical" evidence="8">
    <location>
        <begin position="211"/>
        <end position="231"/>
    </location>
</feature>
<keyword evidence="5 8" id="KW-0812">Transmembrane</keyword>
<evidence type="ECO:0000256" key="5">
    <source>
        <dbReference type="ARBA" id="ARBA00022692"/>
    </source>
</evidence>
<keyword evidence="7 8" id="KW-0472">Membrane</keyword>
<name>A0A3S3VHN5_9HYPH</name>
<keyword evidence="2" id="KW-1003">Cell membrane</keyword>
<dbReference type="InterPro" id="IPR050297">
    <property type="entry name" value="LipidA_mod_glycosyltrf_83"/>
</dbReference>
<feature type="transmembrane region" description="Helical" evidence="8">
    <location>
        <begin position="170"/>
        <end position="199"/>
    </location>
</feature>
<dbReference type="AlphaFoldDB" id="A0A3S3VHN5"/>
<evidence type="ECO:0000256" key="4">
    <source>
        <dbReference type="ARBA" id="ARBA00022679"/>
    </source>
</evidence>
<feature type="domain" description="Glycosyltransferase RgtA/B/C/D-like" evidence="9">
    <location>
        <begin position="69"/>
        <end position="230"/>
    </location>
</feature>
<evidence type="ECO:0000256" key="1">
    <source>
        <dbReference type="ARBA" id="ARBA00004651"/>
    </source>
</evidence>
<evidence type="ECO:0000259" key="9">
    <source>
        <dbReference type="Pfam" id="PF13231"/>
    </source>
</evidence>
<keyword evidence="4" id="KW-0808">Transferase</keyword>
<dbReference type="PANTHER" id="PTHR33908">
    <property type="entry name" value="MANNOSYLTRANSFERASE YKCB-RELATED"/>
    <property type="match status" value="1"/>
</dbReference>
<evidence type="ECO:0000313" key="11">
    <source>
        <dbReference type="Proteomes" id="UP000287687"/>
    </source>
</evidence>
<feature type="transmembrane region" description="Helical" evidence="8">
    <location>
        <begin position="79"/>
        <end position="106"/>
    </location>
</feature>
<evidence type="ECO:0000313" key="10">
    <source>
        <dbReference type="EMBL" id="RWX76871.1"/>
    </source>
</evidence>
<dbReference type="GO" id="GO:0016763">
    <property type="term" value="F:pentosyltransferase activity"/>
    <property type="evidence" value="ECO:0007669"/>
    <property type="project" value="TreeGrafter"/>
</dbReference>
<reference evidence="10 11" key="1">
    <citation type="submission" date="2019-01" db="EMBL/GenBank/DDBJ databases">
        <title>The draft genome of Rhizobium sp. 24NR.</title>
        <authorList>
            <person name="Liu L."/>
            <person name="Liang L."/>
            <person name="Shi S."/>
            <person name="Xu L."/>
            <person name="Wang X."/>
            <person name="Li L."/>
            <person name="Zhang X."/>
        </authorList>
    </citation>
    <scope>NUCLEOTIDE SEQUENCE [LARGE SCALE GENOMIC DNA]</scope>
    <source>
        <strain evidence="10 11">24NR</strain>
    </source>
</reference>
<feature type="transmembrane region" description="Helical" evidence="8">
    <location>
        <begin position="355"/>
        <end position="376"/>
    </location>
</feature>
<feature type="transmembrane region" description="Helical" evidence="8">
    <location>
        <begin position="301"/>
        <end position="320"/>
    </location>
</feature>
<gene>
    <name evidence="10" type="ORF">EPK99_14465</name>
</gene>
<evidence type="ECO:0000256" key="8">
    <source>
        <dbReference type="SAM" id="Phobius"/>
    </source>
</evidence>
<comment type="caution">
    <text evidence="10">The sequence shown here is derived from an EMBL/GenBank/DDBJ whole genome shotgun (WGS) entry which is preliminary data.</text>
</comment>
<feature type="transmembrane region" description="Helical" evidence="8">
    <location>
        <begin position="261"/>
        <end position="281"/>
    </location>
</feature>
<evidence type="ECO:0000256" key="7">
    <source>
        <dbReference type="ARBA" id="ARBA00023136"/>
    </source>
</evidence>
<dbReference type="GO" id="GO:0009103">
    <property type="term" value="P:lipopolysaccharide biosynthetic process"/>
    <property type="evidence" value="ECO:0007669"/>
    <property type="project" value="UniProtKB-ARBA"/>
</dbReference>
<dbReference type="GO" id="GO:0005886">
    <property type="term" value="C:plasma membrane"/>
    <property type="evidence" value="ECO:0007669"/>
    <property type="project" value="UniProtKB-SubCell"/>
</dbReference>
<feature type="transmembrane region" description="Helical" evidence="8">
    <location>
        <begin position="141"/>
        <end position="158"/>
    </location>
</feature>
<proteinExistence type="predicted"/>
<feature type="transmembrane region" description="Helical" evidence="8">
    <location>
        <begin position="118"/>
        <end position="135"/>
    </location>
</feature>
<sequence length="507" mass="55172">MALMRSAGSKTDSGLAHFLAGGLEPTAIFFGAYFILSIFVRLMLPHGLTLDEAEQALSSQNWLLGYGPQPPFYNWVQTAVVSLLGMSLLSLALPKFLMLFLCYVFYGLAAREISNRPVFISLAMLSLLALPQLSYMPQQDLTHTVAVLMAASLFLYGLTRTLSRPDWQGYAILGLAIGIGTISKYNFVLLPVATLLAVLCDRNWRTRLLDLRVLLMIALALAIVLPHAFWLKNHVDLATGGTIAKMVEANAPHGLARIARALGSLVLACIAFGALAVVVLGLAMRRSVAEAWQASDQWTQLLARIMLFSLIGVVMVILIAGTTKITERWLDPYLLPLPLYLLLKFQRAGADFSRAFARLVPLFLVIMVVVLLPSAAKTFGAGVTGSYGRMNMPFDVAAKRLGAERQPALIIAEGMHLAGNMRLQFPHVPVIDASDLRDATVASVKPPGPVLVVWLPVDAGSSETVPDLAAIAQERGLSPSATGMLELPYHFSRGNRPLWKLAYAWLQ</sequence>
<accession>A0A3S3VHN5</accession>
<evidence type="ECO:0000256" key="2">
    <source>
        <dbReference type="ARBA" id="ARBA00022475"/>
    </source>
</evidence>
<keyword evidence="3" id="KW-0328">Glycosyltransferase</keyword>
<organism evidence="10 11">
    <name type="scientific">Neorhizobium lilium</name>
    <dbReference type="NCBI Taxonomy" id="2503024"/>
    <lineage>
        <taxon>Bacteria</taxon>
        <taxon>Pseudomonadati</taxon>
        <taxon>Pseudomonadota</taxon>
        <taxon>Alphaproteobacteria</taxon>
        <taxon>Hyphomicrobiales</taxon>
        <taxon>Rhizobiaceae</taxon>
        <taxon>Rhizobium/Agrobacterium group</taxon>
        <taxon>Neorhizobium</taxon>
    </lineage>
</organism>